<comment type="subunit">
    <text evidence="7 9">Part of the 50S ribosomal subunit.</text>
</comment>
<keyword evidence="4 7" id="KW-0689">Ribosomal protein</keyword>
<dbReference type="GO" id="GO:0022625">
    <property type="term" value="C:cytosolic large ribosomal subunit"/>
    <property type="evidence" value="ECO:0007669"/>
    <property type="project" value="TreeGrafter"/>
</dbReference>
<dbReference type="Proteomes" id="UP000185544">
    <property type="component" value="Chromosome"/>
</dbReference>
<dbReference type="InterPro" id="IPR016180">
    <property type="entry name" value="Ribosomal_uL16_dom"/>
</dbReference>
<proteinExistence type="inferred from homology"/>
<dbReference type="PANTHER" id="PTHR12220:SF13">
    <property type="entry name" value="LARGE RIBOSOMAL SUBUNIT PROTEIN UL16M"/>
    <property type="match status" value="1"/>
</dbReference>
<reference evidence="10 11" key="1">
    <citation type="submission" date="2016-08" db="EMBL/GenBank/DDBJ databases">
        <title>Identification and validation of antigenic proteins from Pajaroellobacter abortibovis using de-novo genome sequence assembly and reverse vaccinology.</title>
        <authorList>
            <person name="Welly B.T."/>
            <person name="Miller M.R."/>
            <person name="Stott J.L."/>
            <person name="Blanchard M.T."/>
            <person name="Islas-Trejo A.D."/>
            <person name="O'Rourke S.M."/>
            <person name="Young A.E."/>
            <person name="Medrano J.F."/>
            <person name="Van Eenennaam A.L."/>
        </authorList>
    </citation>
    <scope>NUCLEOTIDE SEQUENCE [LARGE SCALE GENOMIC DNA]</scope>
    <source>
        <strain evidence="10 11">BTF92-0548A/99-0131</strain>
    </source>
</reference>
<dbReference type="RefSeq" id="WP_075277091.1">
    <property type="nucleotide sequence ID" value="NZ_CP016908.1"/>
</dbReference>
<evidence type="ECO:0000256" key="8">
    <source>
        <dbReference type="RuleBase" id="RU004413"/>
    </source>
</evidence>
<gene>
    <name evidence="7" type="primary">rplP</name>
    <name evidence="10" type="ORF">BCY86_06835</name>
</gene>
<dbReference type="NCBIfam" id="TIGR01164">
    <property type="entry name" value="rplP_bact"/>
    <property type="match status" value="1"/>
</dbReference>
<keyword evidence="11" id="KW-1185">Reference proteome</keyword>
<organism evidence="10 11">
    <name type="scientific">Pajaroellobacter abortibovis</name>
    <dbReference type="NCBI Taxonomy" id="1882918"/>
    <lineage>
        <taxon>Bacteria</taxon>
        <taxon>Pseudomonadati</taxon>
        <taxon>Myxococcota</taxon>
        <taxon>Polyangia</taxon>
        <taxon>Polyangiales</taxon>
        <taxon>Polyangiaceae</taxon>
    </lineage>
</organism>
<dbReference type="KEGG" id="pabo:BCY86_06835"/>
<dbReference type="PROSITE" id="PS00586">
    <property type="entry name" value="RIBOSOMAL_L16_1"/>
    <property type="match status" value="1"/>
</dbReference>
<dbReference type="PANTHER" id="PTHR12220">
    <property type="entry name" value="50S/60S RIBOSOMAL PROTEIN L16"/>
    <property type="match status" value="1"/>
</dbReference>
<dbReference type="Pfam" id="PF00252">
    <property type="entry name" value="Ribosomal_L16"/>
    <property type="match status" value="1"/>
</dbReference>
<dbReference type="GO" id="GO:0000049">
    <property type="term" value="F:tRNA binding"/>
    <property type="evidence" value="ECO:0007669"/>
    <property type="project" value="UniProtKB-KW"/>
</dbReference>
<dbReference type="STRING" id="1882918.BCY86_06835"/>
<evidence type="ECO:0000256" key="1">
    <source>
        <dbReference type="ARBA" id="ARBA00008931"/>
    </source>
</evidence>
<dbReference type="PRINTS" id="PR00060">
    <property type="entry name" value="RIBOSOMALL16"/>
</dbReference>
<dbReference type="EMBL" id="CP016908">
    <property type="protein sequence ID" value="APS00424.1"/>
    <property type="molecule type" value="Genomic_DNA"/>
</dbReference>
<keyword evidence="3 7" id="KW-0699">rRNA-binding</keyword>
<dbReference type="GO" id="GO:0003735">
    <property type="term" value="F:structural constituent of ribosome"/>
    <property type="evidence" value="ECO:0007669"/>
    <property type="project" value="InterPro"/>
</dbReference>
<protein>
    <recommendedName>
        <fullName evidence="6 7">Large ribosomal subunit protein uL16</fullName>
    </recommendedName>
</protein>
<comment type="similarity">
    <text evidence="1 7 8">Belongs to the universal ribosomal protein uL16 family.</text>
</comment>
<accession>A0A1L6MY06</accession>
<evidence type="ECO:0000256" key="3">
    <source>
        <dbReference type="ARBA" id="ARBA00022730"/>
    </source>
</evidence>
<name>A0A1L6MY06_9BACT</name>
<dbReference type="FunFam" id="3.90.1170.10:FF:000001">
    <property type="entry name" value="50S ribosomal protein L16"/>
    <property type="match status" value="1"/>
</dbReference>
<evidence type="ECO:0000256" key="4">
    <source>
        <dbReference type="ARBA" id="ARBA00022980"/>
    </source>
</evidence>
<evidence type="ECO:0000313" key="10">
    <source>
        <dbReference type="EMBL" id="APS00424.1"/>
    </source>
</evidence>
<keyword evidence="7 9" id="KW-0694">RNA-binding</keyword>
<dbReference type="Gene3D" id="3.90.1170.10">
    <property type="entry name" value="Ribosomal protein L10e/L16"/>
    <property type="match status" value="1"/>
</dbReference>
<dbReference type="PROSITE" id="PS00701">
    <property type="entry name" value="RIBOSOMAL_L16_2"/>
    <property type="match status" value="1"/>
</dbReference>
<evidence type="ECO:0000256" key="5">
    <source>
        <dbReference type="ARBA" id="ARBA00023274"/>
    </source>
</evidence>
<evidence type="ECO:0000313" key="11">
    <source>
        <dbReference type="Proteomes" id="UP000185544"/>
    </source>
</evidence>
<dbReference type="InterPro" id="IPR000114">
    <property type="entry name" value="Ribosomal_uL16_bact-type"/>
</dbReference>
<dbReference type="HAMAP" id="MF_01342">
    <property type="entry name" value="Ribosomal_uL16"/>
    <property type="match status" value="1"/>
</dbReference>
<dbReference type="GO" id="GO:0019843">
    <property type="term" value="F:rRNA binding"/>
    <property type="evidence" value="ECO:0007669"/>
    <property type="project" value="UniProtKB-UniRule"/>
</dbReference>
<keyword evidence="5 7" id="KW-0687">Ribonucleoprotein</keyword>
<sequence>MLSPKRTKFRKMQKGNNRGISYRGSNVAFGDFGVQAIEPGRITARQIEAARMAITRHVKRVGKLWIRVFPHRPVTKKPLEVRMGGGKGGVEFWAADVLPGKVLYELSGVDEKLAREAFRLAGHKLSVACKFIRRGVIG</sequence>
<dbReference type="SUPFAM" id="SSF54686">
    <property type="entry name" value="Ribosomal protein L16p/L10e"/>
    <property type="match status" value="1"/>
</dbReference>
<evidence type="ECO:0000256" key="9">
    <source>
        <dbReference type="RuleBase" id="RU004414"/>
    </source>
</evidence>
<keyword evidence="2 7" id="KW-0820">tRNA-binding</keyword>
<dbReference type="InterPro" id="IPR047873">
    <property type="entry name" value="Ribosomal_uL16"/>
</dbReference>
<dbReference type="CDD" id="cd01433">
    <property type="entry name" value="Ribosomal_L16_L10e"/>
    <property type="match status" value="1"/>
</dbReference>
<dbReference type="AlphaFoldDB" id="A0A1L6MY06"/>
<dbReference type="InterPro" id="IPR036920">
    <property type="entry name" value="Ribosomal_uL16_sf"/>
</dbReference>
<dbReference type="InterPro" id="IPR020798">
    <property type="entry name" value="Ribosomal_uL16_CS"/>
</dbReference>
<evidence type="ECO:0000256" key="7">
    <source>
        <dbReference type="HAMAP-Rule" id="MF_01342"/>
    </source>
</evidence>
<evidence type="ECO:0000256" key="6">
    <source>
        <dbReference type="ARBA" id="ARBA00035198"/>
    </source>
</evidence>
<dbReference type="OrthoDB" id="9802589at2"/>
<dbReference type="GO" id="GO:0006412">
    <property type="term" value="P:translation"/>
    <property type="evidence" value="ECO:0007669"/>
    <property type="project" value="UniProtKB-UniRule"/>
</dbReference>
<evidence type="ECO:0000256" key="2">
    <source>
        <dbReference type="ARBA" id="ARBA00022555"/>
    </source>
</evidence>
<comment type="function">
    <text evidence="7 9">Binds 23S rRNA and is also seen to make contacts with the A and possibly P site tRNAs.</text>
</comment>